<dbReference type="InterPro" id="IPR002818">
    <property type="entry name" value="DJ-1/PfpI"/>
</dbReference>
<dbReference type="PANTHER" id="PTHR43130:SF3">
    <property type="entry name" value="HTH-TYPE TRANSCRIPTIONAL REGULATOR RV1931C"/>
    <property type="match status" value="1"/>
</dbReference>
<dbReference type="SUPFAM" id="SSF46689">
    <property type="entry name" value="Homeodomain-like"/>
    <property type="match status" value="2"/>
</dbReference>
<dbReference type="InterPro" id="IPR009057">
    <property type="entry name" value="Homeodomain-like_sf"/>
</dbReference>
<gene>
    <name evidence="5" type="ORF">QO010_004047</name>
</gene>
<protein>
    <submittedName>
        <fullName evidence="5">Transcriptional regulator GlxA family with amidase domain</fullName>
    </submittedName>
</protein>
<dbReference type="InterPro" id="IPR052158">
    <property type="entry name" value="INH-QAR"/>
</dbReference>
<dbReference type="EMBL" id="JAUSVS010000010">
    <property type="protein sequence ID" value="MDQ0466254.1"/>
    <property type="molecule type" value="Genomic_DNA"/>
</dbReference>
<dbReference type="Gene3D" id="3.40.50.880">
    <property type="match status" value="1"/>
</dbReference>
<dbReference type="InterPro" id="IPR029062">
    <property type="entry name" value="Class_I_gatase-like"/>
</dbReference>
<dbReference type="PROSITE" id="PS01124">
    <property type="entry name" value="HTH_ARAC_FAMILY_2"/>
    <property type="match status" value="1"/>
</dbReference>
<accession>A0ABU0IW63</accession>
<reference evidence="5 6" key="1">
    <citation type="submission" date="2023-07" db="EMBL/GenBank/DDBJ databases">
        <title>Genomic Encyclopedia of Type Strains, Phase IV (KMG-IV): sequencing the most valuable type-strain genomes for metagenomic binning, comparative biology and taxonomic classification.</title>
        <authorList>
            <person name="Goeker M."/>
        </authorList>
    </citation>
    <scope>NUCLEOTIDE SEQUENCE [LARGE SCALE GENOMIC DNA]</scope>
    <source>
        <strain evidence="5 6">DSM 18695</strain>
    </source>
</reference>
<comment type="caution">
    <text evidence="5">The sequence shown here is derived from an EMBL/GenBank/DDBJ whole genome shotgun (WGS) entry which is preliminary data.</text>
</comment>
<dbReference type="InterPro" id="IPR018060">
    <property type="entry name" value="HTH_AraC"/>
</dbReference>
<dbReference type="Pfam" id="PF12833">
    <property type="entry name" value="HTH_18"/>
    <property type="match status" value="1"/>
</dbReference>
<dbReference type="Gene3D" id="1.10.10.60">
    <property type="entry name" value="Homeodomain-like"/>
    <property type="match status" value="2"/>
</dbReference>
<keyword evidence="2" id="KW-0238">DNA-binding</keyword>
<evidence type="ECO:0000256" key="3">
    <source>
        <dbReference type="ARBA" id="ARBA00023163"/>
    </source>
</evidence>
<feature type="domain" description="HTH araC/xylS-type" evidence="4">
    <location>
        <begin position="219"/>
        <end position="321"/>
    </location>
</feature>
<evidence type="ECO:0000259" key="4">
    <source>
        <dbReference type="PROSITE" id="PS01124"/>
    </source>
</evidence>
<dbReference type="Proteomes" id="UP001228905">
    <property type="component" value="Unassembled WGS sequence"/>
</dbReference>
<proteinExistence type="predicted"/>
<evidence type="ECO:0000313" key="6">
    <source>
        <dbReference type="Proteomes" id="UP001228905"/>
    </source>
</evidence>
<dbReference type="PROSITE" id="PS00041">
    <property type="entry name" value="HTH_ARAC_FAMILY_1"/>
    <property type="match status" value="1"/>
</dbReference>
<dbReference type="SMART" id="SM00342">
    <property type="entry name" value="HTH_ARAC"/>
    <property type="match status" value="1"/>
</dbReference>
<evidence type="ECO:0000313" key="5">
    <source>
        <dbReference type="EMBL" id="MDQ0466254.1"/>
    </source>
</evidence>
<dbReference type="InterPro" id="IPR018062">
    <property type="entry name" value="HTH_AraC-typ_CS"/>
</dbReference>
<dbReference type="CDD" id="cd03138">
    <property type="entry name" value="GATase1_AraC_2"/>
    <property type="match status" value="1"/>
</dbReference>
<dbReference type="RefSeq" id="WP_307352216.1">
    <property type="nucleotide sequence ID" value="NZ_JAUSVS010000010.1"/>
</dbReference>
<dbReference type="PANTHER" id="PTHR43130">
    <property type="entry name" value="ARAC-FAMILY TRANSCRIPTIONAL REGULATOR"/>
    <property type="match status" value="1"/>
</dbReference>
<organism evidence="5 6">
    <name type="scientific">Caulobacter ginsengisoli</name>
    <dbReference type="NCBI Taxonomy" id="400775"/>
    <lineage>
        <taxon>Bacteria</taxon>
        <taxon>Pseudomonadati</taxon>
        <taxon>Pseudomonadota</taxon>
        <taxon>Alphaproteobacteria</taxon>
        <taxon>Caulobacterales</taxon>
        <taxon>Caulobacteraceae</taxon>
        <taxon>Caulobacter</taxon>
    </lineage>
</organism>
<dbReference type="Pfam" id="PF01965">
    <property type="entry name" value="DJ-1_PfpI"/>
    <property type="match status" value="1"/>
</dbReference>
<dbReference type="SUPFAM" id="SSF52317">
    <property type="entry name" value="Class I glutamine amidotransferase-like"/>
    <property type="match status" value="1"/>
</dbReference>
<evidence type="ECO:0000256" key="1">
    <source>
        <dbReference type="ARBA" id="ARBA00023015"/>
    </source>
</evidence>
<keyword evidence="1" id="KW-0805">Transcription regulation</keyword>
<name>A0ABU0IW63_9CAUL</name>
<sequence>MLDVTVVLLDGGLPSTAIMPVEIFSAAGALWHELHDQAPRPAFRVTTVSLDGGPLVTPHGFSITPQAAIGDVERTDIIVVPTSGLDCDSRLKEHAALLPWLARHYERGAFVAGVCMGSVYLAEAGLLEDRMATTHWAVAERMAARFPGVRWRPDLFVTEDSRTFCSGGLYASIDLSLYLVEKLCGHEVAVQTAKALLLPMPRTFQTGYAVLPVSKPHDDDRIRAVEAHLAAHYPTDLSVQALASHAGLTERTFARRFKAATGRQPAAYLQALRIEAAKAMLERGEGAIQSISSAVGYDDIAFFRALFKRQTRMTPTEYRAHFAPMSVRGQGA</sequence>
<keyword evidence="6" id="KW-1185">Reference proteome</keyword>
<evidence type="ECO:0000256" key="2">
    <source>
        <dbReference type="ARBA" id="ARBA00023125"/>
    </source>
</evidence>
<keyword evidence="3" id="KW-0804">Transcription</keyword>